<keyword evidence="5" id="KW-1185">Reference proteome</keyword>
<protein>
    <recommendedName>
        <fullName evidence="3">Ecp2 effector protein-like domain-containing protein</fullName>
    </recommendedName>
</protein>
<evidence type="ECO:0000313" key="4">
    <source>
        <dbReference type="EMBL" id="KAK8045317.1"/>
    </source>
</evidence>
<gene>
    <name evidence="4" type="ORF">PG993_005341</name>
</gene>
<feature type="domain" description="Ecp2 effector protein-like" evidence="3">
    <location>
        <begin position="72"/>
        <end position="174"/>
    </location>
</feature>
<organism evidence="4 5">
    <name type="scientific">Apiospora rasikravindrae</name>
    <dbReference type="NCBI Taxonomy" id="990691"/>
    <lineage>
        <taxon>Eukaryota</taxon>
        <taxon>Fungi</taxon>
        <taxon>Dikarya</taxon>
        <taxon>Ascomycota</taxon>
        <taxon>Pezizomycotina</taxon>
        <taxon>Sordariomycetes</taxon>
        <taxon>Xylariomycetidae</taxon>
        <taxon>Amphisphaeriales</taxon>
        <taxon>Apiosporaceae</taxon>
        <taxon>Apiospora</taxon>
    </lineage>
</organism>
<keyword evidence="2" id="KW-0732">Signal</keyword>
<evidence type="ECO:0000259" key="3">
    <source>
        <dbReference type="Pfam" id="PF14856"/>
    </source>
</evidence>
<dbReference type="InterPro" id="IPR029226">
    <property type="entry name" value="Ecp2-like"/>
</dbReference>
<evidence type="ECO:0000256" key="2">
    <source>
        <dbReference type="SAM" id="SignalP"/>
    </source>
</evidence>
<dbReference type="Pfam" id="PF14856">
    <property type="entry name" value="Hce2"/>
    <property type="match status" value="1"/>
</dbReference>
<comment type="caution">
    <text evidence="4">The sequence shown here is derived from an EMBL/GenBank/DDBJ whole genome shotgun (WGS) entry which is preliminary data.</text>
</comment>
<sequence>MKLYLNRIFVWALPTSAAHLGGGTLVVKRDGVTFSGDYNSNSRPRPNPMGVGYVWDVTGQTLTEAGPSVTKCEYPTFSPMGPSADMPRANWTDCQSITNYTDTDPNGHGQWKLPGSSGLDPLAASGNCLVGISQQAGSKAKSIEFGDTDLKNIVNVTQGKENSAEAFWTGSMKCGEAMIDFTVYGKQYLVKTGSNVHNGDMSEGLQRHPRSNRSHMGRSWAMEHH</sequence>
<evidence type="ECO:0000313" key="5">
    <source>
        <dbReference type="Proteomes" id="UP001444661"/>
    </source>
</evidence>
<accession>A0ABR1TFC2</accession>
<feature type="region of interest" description="Disordered" evidence="1">
    <location>
        <begin position="200"/>
        <end position="225"/>
    </location>
</feature>
<name>A0ABR1TFC2_9PEZI</name>
<dbReference type="EMBL" id="JAQQWK010000003">
    <property type="protein sequence ID" value="KAK8045317.1"/>
    <property type="molecule type" value="Genomic_DNA"/>
</dbReference>
<feature type="signal peptide" evidence="2">
    <location>
        <begin position="1"/>
        <end position="17"/>
    </location>
</feature>
<reference evidence="4 5" key="1">
    <citation type="submission" date="2023-01" db="EMBL/GenBank/DDBJ databases">
        <title>Analysis of 21 Apiospora genomes using comparative genomics revels a genus with tremendous synthesis potential of carbohydrate active enzymes and secondary metabolites.</title>
        <authorList>
            <person name="Sorensen T."/>
        </authorList>
    </citation>
    <scope>NUCLEOTIDE SEQUENCE [LARGE SCALE GENOMIC DNA]</scope>
    <source>
        <strain evidence="4 5">CBS 33761</strain>
    </source>
</reference>
<proteinExistence type="predicted"/>
<feature type="compositionally biased region" description="Basic residues" evidence="1">
    <location>
        <begin position="207"/>
        <end position="216"/>
    </location>
</feature>
<evidence type="ECO:0000256" key="1">
    <source>
        <dbReference type="SAM" id="MobiDB-lite"/>
    </source>
</evidence>
<dbReference type="Proteomes" id="UP001444661">
    <property type="component" value="Unassembled WGS sequence"/>
</dbReference>
<feature type="chain" id="PRO_5046184426" description="Ecp2 effector protein-like domain-containing protein" evidence="2">
    <location>
        <begin position="18"/>
        <end position="225"/>
    </location>
</feature>